<dbReference type="AlphaFoldDB" id="A0A3N1H8Z7"/>
<dbReference type="Gene3D" id="3.30.470.20">
    <property type="entry name" value="ATP-grasp fold, B domain"/>
    <property type="match status" value="1"/>
</dbReference>
<dbReference type="PANTHER" id="PTHR21621:SF0">
    <property type="entry name" value="BETA-CITRYLGLUTAMATE SYNTHASE B-RELATED"/>
    <property type="match status" value="1"/>
</dbReference>
<protein>
    <recommendedName>
        <fullName evidence="1">MvdD-like pre-ATP grasp domain-containing protein</fullName>
    </recommendedName>
</protein>
<evidence type="ECO:0000313" key="3">
    <source>
        <dbReference type="Proteomes" id="UP000268727"/>
    </source>
</evidence>
<sequence length="328" mass="36603">MHSVDLLVIGTSVDPHISAVLQRLGGDVSVCRLDVDRFPREQAATLDFDLFGGYRVLVHEGNVQWDVTRPKVAWFRRLGKPGLSKSLHPAYLEFATGEVEQTIEGLLSIVRPGKWFNDFWGCRKAGNKPLQYLTATECGLNLPNTLVTSSVDAAKEWINRRDAVVAKTISRPILTTEKSELGRTFAYTHRLTRDDIAHLAQVATVPCQFQPLVKGRKELRVTTVGGQHFAVEVFSSDTEPDRFDWRATATTCEYRLGELDLPTAQKLTSLLDAFGLPFAASDFIVEEDGTLVFLESNPHGAWMWLEAFVPGLDITGEVARWINYNIGN</sequence>
<gene>
    <name evidence="2" type="ORF">EDD40_4361</name>
</gene>
<dbReference type="GO" id="GO:0009432">
    <property type="term" value="P:SOS response"/>
    <property type="evidence" value="ECO:0007669"/>
    <property type="project" value="TreeGrafter"/>
</dbReference>
<dbReference type="GO" id="GO:0018169">
    <property type="term" value="F:ribosomal S6-glutamic acid ligase activity"/>
    <property type="evidence" value="ECO:0007669"/>
    <property type="project" value="TreeGrafter"/>
</dbReference>
<comment type="caution">
    <text evidence="2">The sequence shown here is derived from an EMBL/GenBank/DDBJ whole genome shotgun (WGS) entry which is preliminary data.</text>
</comment>
<dbReference type="InterPro" id="IPR048936">
    <property type="entry name" value="MvdD-like_ATPgrasp"/>
</dbReference>
<proteinExistence type="predicted"/>
<dbReference type="SUPFAM" id="SSF56059">
    <property type="entry name" value="Glutathione synthetase ATP-binding domain-like"/>
    <property type="match status" value="1"/>
</dbReference>
<feature type="domain" description="MvdD-like pre-ATP grasp" evidence="1">
    <location>
        <begin position="17"/>
        <end position="119"/>
    </location>
</feature>
<dbReference type="EMBL" id="RJKM01000001">
    <property type="protein sequence ID" value="ROP38993.1"/>
    <property type="molecule type" value="Genomic_DNA"/>
</dbReference>
<accession>A0A3N1H8Z7</accession>
<dbReference type="Proteomes" id="UP000268727">
    <property type="component" value="Unassembled WGS sequence"/>
</dbReference>
<reference evidence="2 3" key="1">
    <citation type="submission" date="2018-11" db="EMBL/GenBank/DDBJ databases">
        <title>Sequencing the genomes of 1000 actinobacteria strains.</title>
        <authorList>
            <person name="Klenk H.-P."/>
        </authorList>
    </citation>
    <scope>NUCLEOTIDE SEQUENCE [LARGE SCALE GENOMIC DNA]</scope>
    <source>
        <strain evidence="2 3">DSM 44231</strain>
    </source>
</reference>
<organism evidence="2 3">
    <name type="scientific">Saccharothrix texasensis</name>
    <dbReference type="NCBI Taxonomy" id="103734"/>
    <lineage>
        <taxon>Bacteria</taxon>
        <taxon>Bacillati</taxon>
        <taxon>Actinomycetota</taxon>
        <taxon>Actinomycetes</taxon>
        <taxon>Pseudonocardiales</taxon>
        <taxon>Pseudonocardiaceae</taxon>
        <taxon>Saccharothrix</taxon>
    </lineage>
</organism>
<evidence type="ECO:0000313" key="2">
    <source>
        <dbReference type="EMBL" id="ROP38993.1"/>
    </source>
</evidence>
<name>A0A3N1H8Z7_9PSEU</name>
<evidence type="ECO:0000259" key="1">
    <source>
        <dbReference type="Pfam" id="PF21068"/>
    </source>
</evidence>
<dbReference type="PANTHER" id="PTHR21621">
    <property type="entry name" value="RIBOSOMAL PROTEIN S6 MODIFICATION PROTEIN"/>
    <property type="match status" value="1"/>
</dbReference>
<dbReference type="Pfam" id="PF21068">
    <property type="entry name" value="ATPgraspMvdD"/>
    <property type="match status" value="1"/>
</dbReference>
<dbReference type="RefSeq" id="WP_342777779.1">
    <property type="nucleotide sequence ID" value="NZ_RJKM01000001.1"/>
</dbReference>
<dbReference type="GO" id="GO:0005737">
    <property type="term" value="C:cytoplasm"/>
    <property type="evidence" value="ECO:0007669"/>
    <property type="project" value="TreeGrafter"/>
</dbReference>
<keyword evidence="3" id="KW-1185">Reference proteome</keyword>